<reference evidence="2" key="1">
    <citation type="submission" date="2020-03" db="EMBL/GenBank/DDBJ databases">
        <title>Evolution of repeat sequences and sex chromosomes of tilapia species revealed by chromosome-level genomes.</title>
        <authorList>
            <person name="Xu L."/>
            <person name="Tao W."/>
            <person name="Wang D."/>
            <person name="Zhou Q."/>
        </authorList>
    </citation>
    <scope>NUCLEOTIDE SEQUENCE [LARGE SCALE GENOMIC DNA]</scope>
    <source>
        <strain evidence="2">Israel</strain>
    </source>
</reference>
<reference evidence="1" key="3">
    <citation type="submission" date="2025-09" db="UniProtKB">
        <authorList>
            <consortium name="Ensembl"/>
        </authorList>
    </citation>
    <scope>IDENTIFICATION</scope>
</reference>
<sequence length="46" mass="5043">MSTLLLRAGVDPDNPQYKDVEYILLDPSCSGSGRVMCISVMRRGVV</sequence>
<name>A0AAZ1WYH2_OREAU</name>
<evidence type="ECO:0000313" key="2">
    <source>
        <dbReference type="Proteomes" id="UP000472276"/>
    </source>
</evidence>
<organism evidence="1 2">
    <name type="scientific">Oreochromis aureus</name>
    <name type="common">Israeli tilapia</name>
    <name type="synonym">Chromis aureus</name>
    <dbReference type="NCBI Taxonomy" id="47969"/>
    <lineage>
        <taxon>Eukaryota</taxon>
        <taxon>Metazoa</taxon>
        <taxon>Chordata</taxon>
        <taxon>Craniata</taxon>
        <taxon>Vertebrata</taxon>
        <taxon>Euteleostomi</taxon>
        <taxon>Actinopterygii</taxon>
        <taxon>Neopterygii</taxon>
        <taxon>Teleostei</taxon>
        <taxon>Neoteleostei</taxon>
        <taxon>Acanthomorphata</taxon>
        <taxon>Ovalentaria</taxon>
        <taxon>Cichlomorphae</taxon>
        <taxon>Cichliformes</taxon>
        <taxon>Cichlidae</taxon>
        <taxon>African cichlids</taxon>
        <taxon>Pseudocrenilabrinae</taxon>
        <taxon>Oreochromini</taxon>
        <taxon>Oreochromis</taxon>
    </lineage>
</organism>
<reference evidence="1" key="2">
    <citation type="submission" date="2025-08" db="UniProtKB">
        <authorList>
            <consortium name="Ensembl"/>
        </authorList>
    </citation>
    <scope>IDENTIFICATION</scope>
</reference>
<keyword evidence="2" id="KW-1185">Reference proteome</keyword>
<protein>
    <recommendedName>
        <fullName evidence="3">SAM-dependent MTase RsmB/NOP-type domain-containing protein</fullName>
    </recommendedName>
</protein>
<dbReference type="AlphaFoldDB" id="A0AAZ1WYH2"/>
<evidence type="ECO:0008006" key="3">
    <source>
        <dbReference type="Google" id="ProtNLM"/>
    </source>
</evidence>
<accession>A0AAZ1WYH2</accession>
<dbReference type="Ensembl" id="ENSOABT00000066133.1">
    <property type="protein sequence ID" value="ENSOABP00000060460.1"/>
    <property type="gene ID" value="ENSOABG00000033270.1"/>
</dbReference>
<proteinExistence type="predicted"/>
<evidence type="ECO:0000313" key="1">
    <source>
        <dbReference type="Ensembl" id="ENSOABP00000060460.1"/>
    </source>
</evidence>
<dbReference type="Proteomes" id="UP000472276">
    <property type="component" value="Unassembled WGS sequence"/>
</dbReference>